<keyword evidence="1" id="KW-0540">Nuclease</keyword>
<dbReference type="Pfam" id="PF01850">
    <property type="entry name" value="PIN"/>
    <property type="match status" value="1"/>
</dbReference>
<evidence type="ECO:0000256" key="3">
    <source>
        <dbReference type="ARBA" id="ARBA00022801"/>
    </source>
</evidence>
<evidence type="ECO:0000256" key="1">
    <source>
        <dbReference type="ARBA" id="ARBA00022722"/>
    </source>
</evidence>
<keyword evidence="2" id="KW-0479">Metal-binding</keyword>
<dbReference type="Gene3D" id="3.40.50.1010">
    <property type="entry name" value="5'-nuclease"/>
    <property type="match status" value="1"/>
</dbReference>
<keyword evidence="4" id="KW-0460">Magnesium</keyword>
<dbReference type="AlphaFoldDB" id="A0A849HN09"/>
<dbReference type="GO" id="GO:0046872">
    <property type="term" value="F:metal ion binding"/>
    <property type="evidence" value="ECO:0007669"/>
    <property type="project" value="UniProtKB-KW"/>
</dbReference>
<evidence type="ECO:0000313" key="6">
    <source>
        <dbReference type="EMBL" id="NNM45987.1"/>
    </source>
</evidence>
<feature type="domain" description="PIN" evidence="5">
    <location>
        <begin position="3"/>
        <end position="81"/>
    </location>
</feature>
<gene>
    <name evidence="6" type="ORF">HJG52_08200</name>
</gene>
<name>A0A849HN09_9MICO</name>
<dbReference type="Proteomes" id="UP000588586">
    <property type="component" value="Unassembled WGS sequence"/>
</dbReference>
<reference evidence="6 7" key="1">
    <citation type="submission" date="2020-04" db="EMBL/GenBank/DDBJ databases">
        <title>Knoellia sp. isolate from air conditioner.</title>
        <authorList>
            <person name="Chea S."/>
            <person name="Kim D.-U."/>
        </authorList>
    </citation>
    <scope>NUCLEOTIDE SEQUENCE [LARGE SCALE GENOMIC DNA]</scope>
    <source>
        <strain evidence="6 7">DB2414S</strain>
    </source>
</reference>
<sequence length="96" mass="10508">MQEFLYHRIRMGSRDSALQEVSALRSALVAHPLDDAVIDAALRLIEQGPVRGRDAMVAATAVVHGFDTIVTLDRDFDAIPGLRRLEPSEALRVLGS</sequence>
<comment type="caution">
    <text evidence="6">The sequence shown here is derived from an EMBL/GenBank/DDBJ whole genome shotgun (WGS) entry which is preliminary data.</text>
</comment>
<dbReference type="GO" id="GO:0004518">
    <property type="term" value="F:nuclease activity"/>
    <property type="evidence" value="ECO:0007669"/>
    <property type="project" value="UniProtKB-KW"/>
</dbReference>
<keyword evidence="7" id="KW-1185">Reference proteome</keyword>
<dbReference type="EMBL" id="JABEPQ010000001">
    <property type="protein sequence ID" value="NNM45987.1"/>
    <property type="molecule type" value="Genomic_DNA"/>
</dbReference>
<evidence type="ECO:0000259" key="5">
    <source>
        <dbReference type="Pfam" id="PF01850"/>
    </source>
</evidence>
<dbReference type="InterPro" id="IPR002716">
    <property type="entry name" value="PIN_dom"/>
</dbReference>
<evidence type="ECO:0000256" key="2">
    <source>
        <dbReference type="ARBA" id="ARBA00022723"/>
    </source>
</evidence>
<dbReference type="SUPFAM" id="SSF88723">
    <property type="entry name" value="PIN domain-like"/>
    <property type="match status" value="1"/>
</dbReference>
<organism evidence="6 7">
    <name type="scientific">Knoellia koreensis</name>
    <dbReference type="NCBI Taxonomy" id="2730921"/>
    <lineage>
        <taxon>Bacteria</taxon>
        <taxon>Bacillati</taxon>
        <taxon>Actinomycetota</taxon>
        <taxon>Actinomycetes</taxon>
        <taxon>Micrococcales</taxon>
        <taxon>Intrasporangiaceae</taxon>
        <taxon>Knoellia</taxon>
    </lineage>
</organism>
<proteinExistence type="predicted"/>
<accession>A0A849HN09</accession>
<protein>
    <submittedName>
        <fullName evidence="6">Type II toxin-antitoxin system VapC family toxin</fullName>
    </submittedName>
</protein>
<keyword evidence="3" id="KW-0378">Hydrolase</keyword>
<dbReference type="GO" id="GO:0016787">
    <property type="term" value="F:hydrolase activity"/>
    <property type="evidence" value="ECO:0007669"/>
    <property type="project" value="UniProtKB-KW"/>
</dbReference>
<evidence type="ECO:0000256" key="4">
    <source>
        <dbReference type="ARBA" id="ARBA00022842"/>
    </source>
</evidence>
<evidence type="ECO:0000313" key="7">
    <source>
        <dbReference type="Proteomes" id="UP000588586"/>
    </source>
</evidence>
<dbReference type="InterPro" id="IPR029060">
    <property type="entry name" value="PIN-like_dom_sf"/>
</dbReference>